<dbReference type="EMBL" id="HBIP01002062">
    <property type="protein sequence ID" value="CAE0485836.1"/>
    <property type="molecule type" value="Transcribed_RNA"/>
</dbReference>
<evidence type="ECO:0000256" key="7">
    <source>
        <dbReference type="SAM" id="SignalP"/>
    </source>
</evidence>
<dbReference type="InterPro" id="IPR003172">
    <property type="entry name" value="ML_dom"/>
</dbReference>
<dbReference type="SUPFAM" id="SSF81296">
    <property type="entry name" value="E set domains"/>
    <property type="match status" value="1"/>
</dbReference>
<evidence type="ECO:0000256" key="1">
    <source>
        <dbReference type="ARBA" id="ARBA00002053"/>
    </source>
</evidence>
<organism evidence="9">
    <name type="scientific">Dunaliella tertiolecta</name>
    <name type="common">Green alga</name>
    <dbReference type="NCBI Taxonomy" id="3047"/>
    <lineage>
        <taxon>Eukaryota</taxon>
        <taxon>Viridiplantae</taxon>
        <taxon>Chlorophyta</taxon>
        <taxon>core chlorophytes</taxon>
        <taxon>Chlorophyceae</taxon>
        <taxon>CS clade</taxon>
        <taxon>Chlamydomonadales</taxon>
        <taxon>Dunaliellaceae</taxon>
        <taxon>Dunaliella</taxon>
    </lineage>
</organism>
<comment type="subunit">
    <text evidence="3">Monomer.</text>
</comment>
<dbReference type="GO" id="GO:0032934">
    <property type="term" value="F:sterol binding"/>
    <property type="evidence" value="ECO:0007669"/>
    <property type="project" value="InterPro"/>
</dbReference>
<dbReference type="InterPro" id="IPR039670">
    <property type="entry name" value="NPC2-like"/>
</dbReference>
<keyword evidence="4" id="KW-0813">Transport</keyword>
<keyword evidence="5 7" id="KW-0732">Signal</keyword>
<keyword evidence="6" id="KW-0445">Lipid transport</keyword>
<accession>A0A7S3VI40</accession>
<sequence length="190" mass="20997">MQVVCASLLLVLCVLNLPSGLSVVWKSCAPQASPLRVEDVELRPEKVLRGHPLDIIIRATMSGHARQISQGQLLATVYYMGVPVYTHTADLCNNLPKGCPILPFDRVELNSTQAMPAWAPTGSYSLRFEGKSPVPCGSSKEEKGVYAIQNQECILLCADIWFGMHSTKDQDELEALIDEDEHHDDHLDPM</sequence>
<gene>
    <name evidence="9" type="ORF">DTER00134_LOCUS875</name>
</gene>
<feature type="chain" id="PRO_5030616489" description="MD-2-related lipid-recognition domain-containing protein" evidence="7">
    <location>
        <begin position="23"/>
        <end position="190"/>
    </location>
</feature>
<evidence type="ECO:0000256" key="2">
    <source>
        <dbReference type="ARBA" id="ARBA00006370"/>
    </source>
</evidence>
<evidence type="ECO:0000256" key="3">
    <source>
        <dbReference type="ARBA" id="ARBA00011245"/>
    </source>
</evidence>
<comment type="function">
    <text evidence="1">Catalyzes the intermembrane transfer of phosphatidylglycerol and phosphatidylinositol.</text>
</comment>
<feature type="signal peptide" evidence="7">
    <location>
        <begin position="1"/>
        <end position="22"/>
    </location>
</feature>
<proteinExistence type="inferred from homology"/>
<dbReference type="AlphaFoldDB" id="A0A7S3VI40"/>
<dbReference type="Pfam" id="PF02221">
    <property type="entry name" value="E1_DerP2_DerF2"/>
    <property type="match status" value="1"/>
</dbReference>
<name>A0A7S3VI40_DUNTE</name>
<evidence type="ECO:0000256" key="6">
    <source>
        <dbReference type="ARBA" id="ARBA00023055"/>
    </source>
</evidence>
<comment type="similarity">
    <text evidence="2">Belongs to the NPC2 family.</text>
</comment>
<dbReference type="PANTHER" id="PTHR11306:SF0">
    <property type="entry name" value="PHOSPHATIDYLGLYCEROL_PHOSPHATIDYLINOSITOL TRANSFER PROTEIN"/>
    <property type="match status" value="1"/>
</dbReference>
<evidence type="ECO:0000256" key="4">
    <source>
        <dbReference type="ARBA" id="ARBA00022448"/>
    </source>
</evidence>
<protein>
    <recommendedName>
        <fullName evidence="8">MD-2-related lipid-recognition domain-containing protein</fullName>
    </recommendedName>
</protein>
<reference evidence="9" key="1">
    <citation type="submission" date="2021-01" db="EMBL/GenBank/DDBJ databases">
        <authorList>
            <person name="Corre E."/>
            <person name="Pelletier E."/>
            <person name="Niang G."/>
            <person name="Scheremetjew M."/>
            <person name="Finn R."/>
            <person name="Kale V."/>
            <person name="Holt S."/>
            <person name="Cochrane G."/>
            <person name="Meng A."/>
            <person name="Brown T."/>
            <person name="Cohen L."/>
        </authorList>
    </citation>
    <scope>NUCLEOTIDE SEQUENCE</scope>
    <source>
        <strain evidence="9">CCMP1320</strain>
    </source>
</reference>
<dbReference type="PANTHER" id="PTHR11306">
    <property type="entry name" value="NIEMANN PICK TYPE C2 PROTEIN NPC2-RELATED"/>
    <property type="match status" value="1"/>
</dbReference>
<evidence type="ECO:0000259" key="8">
    <source>
        <dbReference type="SMART" id="SM00737"/>
    </source>
</evidence>
<evidence type="ECO:0000313" key="9">
    <source>
        <dbReference type="EMBL" id="CAE0485836.1"/>
    </source>
</evidence>
<dbReference type="SMART" id="SM00737">
    <property type="entry name" value="ML"/>
    <property type="match status" value="1"/>
</dbReference>
<feature type="domain" description="MD-2-related lipid-recognition" evidence="8">
    <location>
        <begin position="25"/>
        <end position="162"/>
    </location>
</feature>
<dbReference type="InterPro" id="IPR014756">
    <property type="entry name" value="Ig_E-set"/>
</dbReference>
<evidence type="ECO:0000256" key="5">
    <source>
        <dbReference type="ARBA" id="ARBA00022729"/>
    </source>
</evidence>
<dbReference type="GO" id="GO:0015918">
    <property type="term" value="P:sterol transport"/>
    <property type="evidence" value="ECO:0007669"/>
    <property type="project" value="InterPro"/>
</dbReference>